<proteinExistence type="predicted"/>
<name>A0A5D4RHY9_9BACI</name>
<feature type="signal peptide" evidence="1">
    <location>
        <begin position="1"/>
        <end position="24"/>
    </location>
</feature>
<evidence type="ECO:0000313" key="3">
    <source>
        <dbReference type="Proteomes" id="UP000322139"/>
    </source>
</evidence>
<keyword evidence="1" id="KW-0732">Signal</keyword>
<gene>
    <name evidence="2" type="ORF">FZD51_03150</name>
</gene>
<evidence type="ECO:0000256" key="1">
    <source>
        <dbReference type="SAM" id="SignalP"/>
    </source>
</evidence>
<dbReference type="AlphaFoldDB" id="A0A5D4RHY9"/>
<feature type="chain" id="PRO_5023123371" evidence="1">
    <location>
        <begin position="25"/>
        <end position="149"/>
    </location>
</feature>
<reference evidence="2 3" key="1">
    <citation type="submission" date="2019-08" db="EMBL/GenBank/DDBJ databases">
        <title>Bacillus genomes from the desert of Cuatro Cienegas, Coahuila.</title>
        <authorList>
            <person name="Olmedo-Alvarez G."/>
        </authorList>
    </citation>
    <scope>NUCLEOTIDE SEQUENCE [LARGE SCALE GENOMIC DNA]</scope>
    <source>
        <strain evidence="2 3">CH446_14T</strain>
    </source>
</reference>
<dbReference type="RefSeq" id="WP_148973443.1">
    <property type="nucleotide sequence ID" value="NZ_VTER01000002.1"/>
</dbReference>
<dbReference type="EMBL" id="VTER01000002">
    <property type="protein sequence ID" value="TYS51055.1"/>
    <property type="molecule type" value="Genomic_DNA"/>
</dbReference>
<comment type="caution">
    <text evidence="2">The sequence shown here is derived from an EMBL/GenBank/DDBJ whole genome shotgun (WGS) entry which is preliminary data.</text>
</comment>
<accession>A0A5D4RHY9</accession>
<dbReference type="Proteomes" id="UP000322139">
    <property type="component" value="Unassembled WGS sequence"/>
</dbReference>
<sequence length="149" mass="17231">MRRINTSILILTLLLTSIPINAFAVSPDKLPVKVTSEQWSLEIGKPDSPVSNNNKSRDTNLYNRYRMDLKNIGNKNIKLIRIEAFRDDPKLKSDIELFTIESDKLLTPTFHHNNFPLLNGAKLKVIVTWTVDQNGDSERKYQDRFIFDN</sequence>
<organism evidence="2 3">
    <name type="scientific">Bacillus infantis</name>
    <dbReference type="NCBI Taxonomy" id="324767"/>
    <lineage>
        <taxon>Bacteria</taxon>
        <taxon>Bacillati</taxon>
        <taxon>Bacillota</taxon>
        <taxon>Bacilli</taxon>
        <taxon>Bacillales</taxon>
        <taxon>Bacillaceae</taxon>
        <taxon>Bacillus</taxon>
    </lineage>
</organism>
<protein>
    <submittedName>
        <fullName evidence="2">Uncharacterized protein</fullName>
    </submittedName>
</protein>
<evidence type="ECO:0000313" key="2">
    <source>
        <dbReference type="EMBL" id="TYS51055.1"/>
    </source>
</evidence>